<dbReference type="PANTHER" id="PTHR43157">
    <property type="entry name" value="PHOSPHATIDYLINOSITOL-GLYCAN BIOSYNTHESIS CLASS F PROTEIN-RELATED"/>
    <property type="match status" value="1"/>
</dbReference>
<dbReference type="AlphaFoldDB" id="A0A160V8D5"/>
<evidence type="ECO:0000256" key="1">
    <source>
        <dbReference type="ARBA" id="ARBA00023002"/>
    </source>
</evidence>
<dbReference type="Gene3D" id="3.40.50.720">
    <property type="entry name" value="NAD(P)-binding Rossmann-like Domain"/>
    <property type="match status" value="1"/>
</dbReference>
<dbReference type="PANTHER" id="PTHR43157:SF31">
    <property type="entry name" value="PHOSPHATIDYLINOSITOL-GLYCAN BIOSYNTHESIS CLASS F PROTEIN"/>
    <property type="match status" value="1"/>
</dbReference>
<gene>
    <name evidence="2" type="ORF">MGWOODY_Clf487</name>
</gene>
<dbReference type="EC" id="1.1.1.-" evidence="2"/>
<proteinExistence type="predicted"/>
<accession>A0A160V8D5</accession>
<evidence type="ECO:0000313" key="2">
    <source>
        <dbReference type="EMBL" id="CUV01435.1"/>
    </source>
</evidence>
<organism evidence="2">
    <name type="scientific">hydrothermal vent metagenome</name>
    <dbReference type="NCBI Taxonomy" id="652676"/>
    <lineage>
        <taxon>unclassified sequences</taxon>
        <taxon>metagenomes</taxon>
        <taxon>ecological metagenomes</taxon>
    </lineage>
</organism>
<dbReference type="InterPro" id="IPR036291">
    <property type="entry name" value="NAD(P)-bd_dom_sf"/>
</dbReference>
<name>A0A160V8D5_9ZZZZ</name>
<reference evidence="2" key="1">
    <citation type="submission" date="2015-10" db="EMBL/GenBank/DDBJ databases">
        <authorList>
            <person name="Gilbert D.G."/>
        </authorList>
    </citation>
    <scope>NUCLEOTIDE SEQUENCE</scope>
</reference>
<sequence>MKAKLDLFDVHAPRRYAGLRTYSRSKLCNVLFTYELARRLEGTGITANALHPGLVASNILKNNGILGRFLNMVLGVKGISAKAGALTSVYAASSPEMEGVSGKYLDKKQVVRSSTCSYDEARAAALWELSASLTGIPATSPVSSLPVG</sequence>
<dbReference type="SUPFAM" id="SSF51735">
    <property type="entry name" value="NAD(P)-binding Rossmann-fold domains"/>
    <property type="match status" value="1"/>
</dbReference>
<dbReference type="EMBL" id="FAXA01000073">
    <property type="protein sequence ID" value="CUV01435.1"/>
    <property type="molecule type" value="Genomic_DNA"/>
</dbReference>
<protein>
    <submittedName>
        <fullName evidence="2">Retinol dehydrogenase 13</fullName>
        <ecNumber evidence="2">1.1.1.-</ecNumber>
    </submittedName>
</protein>
<keyword evidence="1 2" id="KW-0560">Oxidoreductase</keyword>
<dbReference type="GO" id="GO:0016491">
    <property type="term" value="F:oxidoreductase activity"/>
    <property type="evidence" value="ECO:0007669"/>
    <property type="project" value="UniProtKB-KW"/>
</dbReference>